<feature type="compositionally biased region" description="Polar residues" evidence="1">
    <location>
        <begin position="109"/>
        <end position="119"/>
    </location>
</feature>
<feature type="compositionally biased region" description="Polar residues" evidence="1">
    <location>
        <begin position="143"/>
        <end position="155"/>
    </location>
</feature>
<comment type="caution">
    <text evidence="2">The sequence shown here is derived from an EMBL/GenBank/DDBJ whole genome shotgun (WGS) entry which is preliminary data.</text>
</comment>
<feature type="compositionally biased region" description="Polar residues" evidence="1">
    <location>
        <begin position="33"/>
        <end position="45"/>
    </location>
</feature>
<dbReference type="GeneID" id="90040385"/>
<name>A0ABR1FES7_9ASCO</name>
<feature type="compositionally biased region" description="Polar residues" evidence="1">
    <location>
        <begin position="81"/>
        <end position="96"/>
    </location>
</feature>
<sequence>MYRPWLPAHRRYRGDASQAREEERRVMNGRLADSQTHSLRQTTARPRQEGFRSDNGRTPIMTSTSATAQVAYPSGPLLSSYIPTSIRPNGLSNMSTARPKKRSSDGDNRANSSTPSTPAKRSRPLAERSGNMDRSARRDRSESTGLGYSSASQDIISLLSDDESQLPQSNDMRENASQEIISLLSDDESELPQSSNMNESSQTSLVSEQDTASSIDPSLDIYDGSSEDRNSRSSDFDESEDEDRSSSLFDESEDDEWFSNHEDESDLKYSSSKFDWGKYWRRHWREYRRNWALTDSEEDSDRDGSDRGHFSGGDYDDNRLEPRRWREDDPSKLHAETHGATRDIDISRIDNKLKNFMDFSVSQFQTKSKTRGRPKIYKKGIPRLRDIAFNAVATHSTSLTPALLQCVGFEPLGHLLFDTLLKSQRISLRLYKTFVDVYSAELANRGAAYKRRLSGKADQKAYNRYNRQFHWNSIPGNLTKELEGSLKWLVYLELSDTAANASESLLSIVHIPMLAALQLTVRPRTATKSSPWSVLNDRMLKSFATSMELDNKWQFLRVLIIDVIGGGGQSPRAITRDGLRSILSVPNRIRYLECAKSCIPVVVCREPVIPQDPAQFSSKAGAPLGWTRIKTFRTEDPKTCSLPLKYNRVLQIIDEKSLQLPDLSLCFAEEESAHSKSADEILGSKDSQDSHYILDGIILRRDNRMQKQQTTPQPELERRKRESIIRKGVTVRHRVDMNSLLDL</sequence>
<evidence type="ECO:0000313" key="2">
    <source>
        <dbReference type="EMBL" id="KAK7208336.1"/>
    </source>
</evidence>
<dbReference type="Proteomes" id="UP001498771">
    <property type="component" value="Unassembled WGS sequence"/>
</dbReference>
<dbReference type="EMBL" id="JBBJBU010000001">
    <property type="protein sequence ID" value="KAK7208336.1"/>
    <property type="molecule type" value="Genomic_DNA"/>
</dbReference>
<protein>
    <recommendedName>
        <fullName evidence="4">Meiotically up-regulated protein Msb1/Mug8 domain-containing protein</fullName>
    </recommendedName>
</protein>
<feature type="compositionally biased region" description="Basic and acidic residues" evidence="1">
    <location>
        <begin position="316"/>
        <end position="337"/>
    </location>
</feature>
<gene>
    <name evidence="2" type="ORF">BZA70DRAFT_309066</name>
</gene>
<feature type="compositionally biased region" description="Basic and acidic residues" evidence="1">
    <location>
        <begin position="124"/>
        <end position="142"/>
    </location>
</feature>
<evidence type="ECO:0000313" key="3">
    <source>
        <dbReference type="Proteomes" id="UP001498771"/>
    </source>
</evidence>
<feature type="region of interest" description="Disordered" evidence="1">
    <location>
        <begin position="295"/>
        <end position="337"/>
    </location>
</feature>
<organism evidence="2 3">
    <name type="scientific">Myxozyma melibiosi</name>
    <dbReference type="NCBI Taxonomy" id="54550"/>
    <lineage>
        <taxon>Eukaryota</taxon>
        <taxon>Fungi</taxon>
        <taxon>Dikarya</taxon>
        <taxon>Ascomycota</taxon>
        <taxon>Saccharomycotina</taxon>
        <taxon>Lipomycetes</taxon>
        <taxon>Lipomycetales</taxon>
        <taxon>Lipomycetaceae</taxon>
        <taxon>Myxozyma</taxon>
    </lineage>
</organism>
<evidence type="ECO:0008006" key="4">
    <source>
        <dbReference type="Google" id="ProtNLM"/>
    </source>
</evidence>
<feature type="compositionally biased region" description="Polar residues" evidence="1">
    <location>
        <begin position="191"/>
        <end position="216"/>
    </location>
</feature>
<accession>A0ABR1FES7</accession>
<feature type="region of interest" description="Disordered" evidence="1">
    <location>
        <begin position="1"/>
        <end position="262"/>
    </location>
</feature>
<dbReference type="RefSeq" id="XP_064771369.1">
    <property type="nucleotide sequence ID" value="XM_064914873.1"/>
</dbReference>
<feature type="compositionally biased region" description="Basic and acidic residues" evidence="1">
    <location>
        <begin position="226"/>
        <end position="235"/>
    </location>
</feature>
<proteinExistence type="predicted"/>
<evidence type="ECO:0000256" key="1">
    <source>
        <dbReference type="SAM" id="MobiDB-lite"/>
    </source>
</evidence>
<feature type="compositionally biased region" description="Basic and acidic residues" evidence="1">
    <location>
        <begin position="46"/>
        <end position="55"/>
    </location>
</feature>
<keyword evidence="3" id="KW-1185">Reference proteome</keyword>
<reference evidence="2 3" key="1">
    <citation type="submission" date="2024-03" db="EMBL/GenBank/DDBJ databases">
        <title>Genome-scale model development and genomic sequencing of the oleaginous clade Lipomyces.</title>
        <authorList>
            <consortium name="Lawrence Berkeley National Laboratory"/>
            <person name="Czajka J.J."/>
            <person name="Han Y."/>
            <person name="Kim J."/>
            <person name="Mondo S.J."/>
            <person name="Hofstad B.A."/>
            <person name="Robles A."/>
            <person name="Haridas S."/>
            <person name="Riley R."/>
            <person name="LaButti K."/>
            <person name="Pangilinan J."/>
            <person name="Andreopoulos W."/>
            <person name="Lipzen A."/>
            <person name="Yan J."/>
            <person name="Wang M."/>
            <person name="Ng V."/>
            <person name="Grigoriev I.V."/>
            <person name="Spatafora J.W."/>
            <person name="Magnuson J.K."/>
            <person name="Baker S.E."/>
            <person name="Pomraning K.R."/>
        </authorList>
    </citation>
    <scope>NUCLEOTIDE SEQUENCE [LARGE SCALE GENOMIC DNA]</scope>
    <source>
        <strain evidence="2 3">Phaff 52-87</strain>
    </source>
</reference>